<evidence type="ECO:0000259" key="14">
    <source>
        <dbReference type="PROSITE" id="PS50805"/>
    </source>
</evidence>
<dbReference type="FunFam" id="3.30.160.60:FF:000358">
    <property type="entry name" value="zinc finger protein 24"/>
    <property type="match status" value="1"/>
</dbReference>
<dbReference type="Pfam" id="PF00096">
    <property type="entry name" value="zf-C2H2"/>
    <property type="match status" value="8"/>
</dbReference>
<dbReference type="GO" id="GO:0000978">
    <property type="term" value="F:RNA polymerase II cis-regulatory region sequence-specific DNA binding"/>
    <property type="evidence" value="ECO:0007669"/>
    <property type="project" value="TreeGrafter"/>
</dbReference>
<dbReference type="GO" id="GO:0005634">
    <property type="term" value="C:nucleus"/>
    <property type="evidence" value="ECO:0007669"/>
    <property type="project" value="UniProtKB-SubCell"/>
</dbReference>
<feature type="domain" description="C2H2-type" evidence="13">
    <location>
        <begin position="406"/>
        <end position="433"/>
    </location>
</feature>
<evidence type="ECO:0000256" key="12">
    <source>
        <dbReference type="SAM" id="MobiDB-lite"/>
    </source>
</evidence>
<comment type="similarity">
    <text evidence="2">Belongs to the krueppel C2H2-type zinc-finger protein family.</text>
</comment>
<dbReference type="FunFam" id="3.30.160.60:FF:002240">
    <property type="entry name" value="Zinc finger protein 26-like Protein"/>
    <property type="match status" value="1"/>
</dbReference>
<dbReference type="RefSeq" id="XP_020833169.1">
    <property type="nucleotide sequence ID" value="XM_020977510.1"/>
</dbReference>
<feature type="region of interest" description="Disordered" evidence="12">
    <location>
        <begin position="196"/>
        <end position="222"/>
    </location>
</feature>
<dbReference type="InterPro" id="IPR013087">
    <property type="entry name" value="Znf_C2H2_type"/>
</dbReference>
<dbReference type="GeneID" id="110201676"/>
<dbReference type="SUPFAM" id="SSF109640">
    <property type="entry name" value="KRAB domain (Kruppel-associated box)"/>
    <property type="match status" value="1"/>
</dbReference>
<dbReference type="GO" id="GO:0000981">
    <property type="term" value="F:DNA-binding transcription factor activity, RNA polymerase II-specific"/>
    <property type="evidence" value="ECO:0007669"/>
    <property type="project" value="TreeGrafter"/>
</dbReference>
<dbReference type="FunFam" id="3.30.160.60:FF:000038">
    <property type="entry name" value="Zinc finger protein 624"/>
    <property type="match status" value="1"/>
</dbReference>
<keyword evidence="8" id="KW-0238">DNA-binding</keyword>
<dbReference type="FunFam" id="3.30.160.60:FF:002343">
    <property type="entry name" value="Zinc finger protein 33A"/>
    <property type="match status" value="1"/>
</dbReference>
<feature type="domain" description="C2H2-type" evidence="13">
    <location>
        <begin position="378"/>
        <end position="405"/>
    </location>
</feature>
<feature type="region of interest" description="Disordered" evidence="12">
    <location>
        <begin position="580"/>
        <end position="657"/>
    </location>
</feature>
<comment type="subcellular location">
    <subcellularLocation>
        <location evidence="1">Nucleus</location>
    </subcellularLocation>
</comment>
<reference evidence="16" key="1">
    <citation type="submission" date="2025-08" db="UniProtKB">
        <authorList>
            <consortium name="RefSeq"/>
        </authorList>
    </citation>
    <scope>IDENTIFICATION</scope>
    <source>
        <tissue evidence="16">Spleen</tissue>
    </source>
</reference>
<dbReference type="FunFam" id="3.30.160.60:FF:000690">
    <property type="entry name" value="Zinc finger protein 354C"/>
    <property type="match status" value="1"/>
</dbReference>
<feature type="domain" description="C2H2-type" evidence="13">
    <location>
        <begin position="490"/>
        <end position="517"/>
    </location>
</feature>
<dbReference type="FunFam" id="3.30.160.60:FF:000925">
    <property type="entry name" value="Zinc finger protein 668"/>
    <property type="match status" value="1"/>
</dbReference>
<feature type="compositionally biased region" description="Basic and acidic residues" evidence="12">
    <location>
        <begin position="609"/>
        <end position="630"/>
    </location>
</feature>
<feature type="domain" description="C2H2-type" evidence="13">
    <location>
        <begin position="546"/>
        <end position="573"/>
    </location>
</feature>
<evidence type="ECO:0000256" key="3">
    <source>
        <dbReference type="ARBA" id="ARBA00022723"/>
    </source>
</evidence>
<feature type="domain" description="C2H2-type" evidence="13">
    <location>
        <begin position="462"/>
        <end position="489"/>
    </location>
</feature>
<feature type="compositionally biased region" description="Basic and acidic residues" evidence="12">
    <location>
        <begin position="266"/>
        <end position="279"/>
    </location>
</feature>
<dbReference type="SUPFAM" id="SSF57667">
    <property type="entry name" value="beta-beta-alpha zinc fingers"/>
    <property type="match status" value="5"/>
</dbReference>
<evidence type="ECO:0000256" key="6">
    <source>
        <dbReference type="ARBA" id="ARBA00022833"/>
    </source>
</evidence>
<evidence type="ECO:0000313" key="15">
    <source>
        <dbReference type="Proteomes" id="UP000515140"/>
    </source>
</evidence>
<dbReference type="Pfam" id="PF01352">
    <property type="entry name" value="KRAB"/>
    <property type="match status" value="1"/>
</dbReference>
<feature type="region of interest" description="Disordered" evidence="12">
    <location>
        <begin position="1"/>
        <end position="27"/>
    </location>
</feature>
<evidence type="ECO:0000256" key="11">
    <source>
        <dbReference type="PROSITE-ProRule" id="PRU00042"/>
    </source>
</evidence>
<keyword evidence="3" id="KW-0479">Metal-binding</keyword>
<dbReference type="CDD" id="cd07765">
    <property type="entry name" value="KRAB_A-box"/>
    <property type="match status" value="1"/>
</dbReference>
<sequence length="657" mass="73355">MAEAAPAPSQEWDTSIQHPAPPASPTVPQREAQIQSAEISLLAILASIQAVEQKVESQAARLQTLEGRTGTAEKKLVDCEKTAVEFGNQLEGKWAVLGTLLQEYGLLQRRLENMENLLRNRNFWILRLPPGSKGEVPKVPVIIEDVAVYFSEQEWGNLDEWQKELYKHVMRGNYETLVSLDYAISKPDLLSRIEQGEEPCGQELSNTEERENPVHPSAETGTLVSSQDVLPWIKQEGGCGRSQQSLQESEISTDLCTAEDWLVSKEKEKSQEKGSKDLEPSWVLQGRDKESLHQAPDLGLGGGSCENPCSSSLLRGPAGKSAPWERDFSALPPSPYCQDVPASVSVERPYPCAECGQSFSRKEHRTQHQQALHSPRPFACPQCPKSFAQQATLTSHFRIHTGERAYTCAQCGKSFIHQSTLTTHYRTHTGEKPYPCAECEKRFSRLSTLLEHRRTHTGEKPYQCTECERRFSRLSTLVEHRRTHTGEKPYQCAECEKRFTRLANLTVHQNTHSGERTYKCAQCGKRFAQKPSFLRHLRSHTQEKLYPCGQCGKSFICRSWLVRHQGSHVGELPRPCTECERGCPPSKDPPAGHLGGGGQERLQSPEGLLGKHDGEGARTGQDQKGRRGAREPGSSAQVSLGESLHNPHSYVKMENVG</sequence>
<evidence type="ECO:0000256" key="1">
    <source>
        <dbReference type="ARBA" id="ARBA00004123"/>
    </source>
</evidence>
<dbReference type="InterPro" id="IPR036236">
    <property type="entry name" value="Znf_C2H2_sf"/>
</dbReference>
<dbReference type="Gene3D" id="6.10.140.140">
    <property type="match status" value="1"/>
</dbReference>
<keyword evidence="4" id="KW-0677">Repeat</keyword>
<gene>
    <name evidence="16" type="primary">LOC110201676</name>
</gene>
<dbReference type="PROSITE" id="PS50805">
    <property type="entry name" value="KRAB"/>
    <property type="match status" value="1"/>
</dbReference>
<evidence type="ECO:0000256" key="2">
    <source>
        <dbReference type="ARBA" id="ARBA00006991"/>
    </source>
</evidence>
<proteinExistence type="inferred from homology"/>
<dbReference type="InParanoid" id="A0A6P5JQ67"/>
<dbReference type="GO" id="GO:0008270">
    <property type="term" value="F:zinc ion binding"/>
    <property type="evidence" value="ECO:0007669"/>
    <property type="project" value="UniProtKB-KW"/>
</dbReference>
<evidence type="ECO:0000256" key="4">
    <source>
        <dbReference type="ARBA" id="ARBA00022737"/>
    </source>
</evidence>
<evidence type="ECO:0000256" key="10">
    <source>
        <dbReference type="ARBA" id="ARBA00023242"/>
    </source>
</evidence>
<dbReference type="InterPro" id="IPR036051">
    <property type="entry name" value="KRAB_dom_sf"/>
</dbReference>
<feature type="domain" description="C2H2-type" evidence="13">
    <location>
        <begin position="434"/>
        <end position="461"/>
    </location>
</feature>
<keyword evidence="9" id="KW-0804">Transcription</keyword>
<dbReference type="PROSITE" id="PS00028">
    <property type="entry name" value="ZINC_FINGER_C2H2_1"/>
    <property type="match status" value="8"/>
</dbReference>
<evidence type="ECO:0000313" key="16">
    <source>
        <dbReference type="RefSeq" id="XP_020833169.1"/>
    </source>
</evidence>
<organism evidence="15 16">
    <name type="scientific">Phascolarctos cinereus</name>
    <name type="common">Koala</name>
    <dbReference type="NCBI Taxonomy" id="38626"/>
    <lineage>
        <taxon>Eukaryota</taxon>
        <taxon>Metazoa</taxon>
        <taxon>Chordata</taxon>
        <taxon>Craniata</taxon>
        <taxon>Vertebrata</taxon>
        <taxon>Euteleostomi</taxon>
        <taxon>Mammalia</taxon>
        <taxon>Metatheria</taxon>
        <taxon>Diprotodontia</taxon>
        <taxon>Phascolarctidae</taxon>
        <taxon>Phascolarctos</taxon>
    </lineage>
</organism>
<dbReference type="Gene3D" id="3.30.160.60">
    <property type="entry name" value="Classic Zinc Finger"/>
    <property type="match status" value="8"/>
</dbReference>
<name>A0A6P5JQ67_PHACI</name>
<evidence type="ECO:0000259" key="13">
    <source>
        <dbReference type="PROSITE" id="PS50157"/>
    </source>
</evidence>
<keyword evidence="5 11" id="KW-0863">Zinc-finger</keyword>
<protein>
    <submittedName>
        <fullName evidence="16">Zinc finger protein 398-like isoform X1</fullName>
    </submittedName>
</protein>
<dbReference type="PANTHER" id="PTHR23235">
    <property type="entry name" value="KRUEPPEL-LIKE TRANSCRIPTION FACTOR"/>
    <property type="match status" value="1"/>
</dbReference>
<dbReference type="SMART" id="SM00349">
    <property type="entry name" value="KRAB"/>
    <property type="match status" value="1"/>
</dbReference>
<feature type="domain" description="KRAB" evidence="14">
    <location>
        <begin position="141"/>
        <end position="212"/>
    </location>
</feature>
<dbReference type="FunFam" id="3.30.160.60:FF:000367">
    <property type="entry name" value="Zinc finger protein 572"/>
    <property type="match status" value="1"/>
</dbReference>
<keyword evidence="10" id="KW-0539">Nucleus</keyword>
<dbReference type="FunFam" id="3.30.160.60:FF:000180">
    <property type="entry name" value="Zinc finger protein 689"/>
    <property type="match status" value="1"/>
</dbReference>
<keyword evidence="7" id="KW-0805">Transcription regulation</keyword>
<dbReference type="AlphaFoldDB" id="A0A6P5JQ67"/>
<keyword evidence="15" id="KW-1185">Reference proteome</keyword>
<dbReference type="KEGG" id="pcw:110201676"/>
<feature type="region of interest" description="Disordered" evidence="12">
    <location>
        <begin position="266"/>
        <end position="287"/>
    </location>
</feature>
<keyword evidence="6" id="KW-0862">Zinc</keyword>
<dbReference type="Proteomes" id="UP000515140">
    <property type="component" value="Unplaced"/>
</dbReference>
<evidence type="ECO:0000256" key="8">
    <source>
        <dbReference type="ARBA" id="ARBA00023125"/>
    </source>
</evidence>
<accession>A0A6P5JQ67</accession>
<dbReference type="SMART" id="SM00355">
    <property type="entry name" value="ZnF_C2H2"/>
    <property type="match status" value="8"/>
</dbReference>
<evidence type="ECO:0000256" key="7">
    <source>
        <dbReference type="ARBA" id="ARBA00023015"/>
    </source>
</evidence>
<feature type="domain" description="C2H2-type" evidence="13">
    <location>
        <begin position="518"/>
        <end position="545"/>
    </location>
</feature>
<evidence type="ECO:0000256" key="9">
    <source>
        <dbReference type="ARBA" id="ARBA00023163"/>
    </source>
</evidence>
<feature type="domain" description="C2H2-type" evidence="13">
    <location>
        <begin position="350"/>
        <end position="374"/>
    </location>
</feature>
<dbReference type="PROSITE" id="PS50157">
    <property type="entry name" value="ZINC_FINGER_C2H2_2"/>
    <property type="match status" value="8"/>
</dbReference>
<evidence type="ECO:0000256" key="5">
    <source>
        <dbReference type="ARBA" id="ARBA00022771"/>
    </source>
</evidence>
<dbReference type="InterPro" id="IPR001909">
    <property type="entry name" value="KRAB"/>
</dbReference>